<proteinExistence type="predicted"/>
<evidence type="ECO:0000313" key="3">
    <source>
        <dbReference type="Proteomes" id="UP000014760"/>
    </source>
</evidence>
<dbReference type="EMBL" id="AMQN01002432">
    <property type="status" value="NOT_ANNOTATED_CDS"/>
    <property type="molecule type" value="Genomic_DNA"/>
</dbReference>
<dbReference type="EnsemblMetazoa" id="CapteT120424">
    <property type="protein sequence ID" value="CapteP120424"/>
    <property type="gene ID" value="CapteG120424"/>
</dbReference>
<keyword evidence="3" id="KW-1185">Reference proteome</keyword>
<dbReference type="AlphaFoldDB" id="R7TMJ6"/>
<gene>
    <name evidence="1" type="ORF">CAPTEDRAFT_120424</name>
</gene>
<sequence length="583" mass="65164">MLDQIPAPVFRPEVRHHDLVVAFDLGTTSTTYGFSFKEKPWDISLPSEWGSSVGLSLALKAPNCILTSGQGAFKAFGYDAQQMWCWMSPNESKKFRYFDNFKSQLRSKGLTRDSMVYSTLGHQLPALDALAMTLSYLKKHAQKEVLIQTDLSLDLLAVQWVVTVPAVWSSSSKQLVREAAMRAKLINEVNSNNLILALESEAASLFWRQTNQSLINRYLLIDCGGGTVNFAAHRILADRRIEELVESKGIDVGGDSIDEGFLSLMEQIFGQDVMKNYKEECRTDWLQLKLDFTRAKTSLDPSQPGWRFLVPIASSFAECCRRISGRGLEQLIDARHRNRGVAIAGCNLLLSSHVIRELFDPVVNQIVQHIEEFLEKDPLKTVNKCVMVGGFGECHILQDALKKAFTSRLTFIVPREAGQCVVKGAVLYGHSPDSVAKHRSRKTYGIQVYEKYDPDIHNPDKTIQKDGETIAFPVFHTIITRGEETKSGEVRKFMFKPSSSKVKRIVSPLYETDKLSPVYANEAGVRKIGLITMELPGEGMDREVQCVFTFANSVIQVELSHVVPGKGQGTAAKVSVDFLSELC</sequence>
<dbReference type="PANTHER" id="PTHR14187:SF5">
    <property type="entry name" value="HEAT SHOCK 70 KDA PROTEIN 12A"/>
    <property type="match status" value="1"/>
</dbReference>
<dbReference type="CDD" id="cd10229">
    <property type="entry name" value="ASKHA_NBD_HSP70_HSPA12"/>
    <property type="match status" value="1"/>
</dbReference>
<dbReference type="SUPFAM" id="SSF53067">
    <property type="entry name" value="Actin-like ATPase domain"/>
    <property type="match status" value="2"/>
</dbReference>
<dbReference type="OrthoDB" id="6097942at2759"/>
<dbReference type="PANTHER" id="PTHR14187">
    <property type="entry name" value="ALPHA KINASE/ELONGATION FACTOR 2 KINASE"/>
    <property type="match status" value="1"/>
</dbReference>
<name>R7TMJ6_CAPTE</name>
<reference evidence="1 3" key="2">
    <citation type="journal article" date="2013" name="Nature">
        <title>Insights into bilaterian evolution from three spiralian genomes.</title>
        <authorList>
            <person name="Simakov O."/>
            <person name="Marletaz F."/>
            <person name="Cho S.J."/>
            <person name="Edsinger-Gonzales E."/>
            <person name="Havlak P."/>
            <person name="Hellsten U."/>
            <person name="Kuo D.H."/>
            <person name="Larsson T."/>
            <person name="Lv J."/>
            <person name="Arendt D."/>
            <person name="Savage R."/>
            <person name="Osoegawa K."/>
            <person name="de Jong P."/>
            <person name="Grimwood J."/>
            <person name="Chapman J.A."/>
            <person name="Shapiro H."/>
            <person name="Aerts A."/>
            <person name="Otillar R.P."/>
            <person name="Terry A.Y."/>
            <person name="Boore J.L."/>
            <person name="Grigoriev I.V."/>
            <person name="Lindberg D.R."/>
            <person name="Seaver E.C."/>
            <person name="Weisblat D.A."/>
            <person name="Putnam N.H."/>
            <person name="Rokhsar D.S."/>
        </authorList>
    </citation>
    <scope>NUCLEOTIDE SEQUENCE</scope>
    <source>
        <strain evidence="1 3">I ESC-2004</strain>
    </source>
</reference>
<organism evidence="1">
    <name type="scientific">Capitella teleta</name>
    <name type="common">Polychaete worm</name>
    <dbReference type="NCBI Taxonomy" id="283909"/>
    <lineage>
        <taxon>Eukaryota</taxon>
        <taxon>Metazoa</taxon>
        <taxon>Spiralia</taxon>
        <taxon>Lophotrochozoa</taxon>
        <taxon>Annelida</taxon>
        <taxon>Polychaeta</taxon>
        <taxon>Sedentaria</taxon>
        <taxon>Scolecida</taxon>
        <taxon>Capitellidae</taxon>
        <taxon>Capitella</taxon>
    </lineage>
</organism>
<protein>
    <submittedName>
        <fullName evidence="1 2">Uncharacterized protein</fullName>
    </submittedName>
</protein>
<dbReference type="Proteomes" id="UP000014760">
    <property type="component" value="Unassembled WGS sequence"/>
</dbReference>
<accession>R7TMJ6</accession>
<dbReference type="STRING" id="283909.R7TMJ6"/>
<dbReference type="Gene3D" id="3.30.420.40">
    <property type="match status" value="2"/>
</dbReference>
<dbReference type="OMA" id="DHINKEY"/>
<dbReference type="InterPro" id="IPR043129">
    <property type="entry name" value="ATPase_NBD"/>
</dbReference>
<evidence type="ECO:0000313" key="2">
    <source>
        <dbReference type="EnsemblMetazoa" id="CapteP120424"/>
    </source>
</evidence>
<dbReference type="EMBL" id="KB309217">
    <property type="protein sequence ID" value="ELT95093.1"/>
    <property type="molecule type" value="Genomic_DNA"/>
</dbReference>
<reference evidence="3" key="1">
    <citation type="submission" date="2012-12" db="EMBL/GenBank/DDBJ databases">
        <authorList>
            <person name="Hellsten U."/>
            <person name="Grimwood J."/>
            <person name="Chapman J.A."/>
            <person name="Shapiro H."/>
            <person name="Aerts A."/>
            <person name="Otillar R.P."/>
            <person name="Terry A.Y."/>
            <person name="Boore J.L."/>
            <person name="Simakov O."/>
            <person name="Marletaz F."/>
            <person name="Cho S.-J."/>
            <person name="Edsinger-Gonzales E."/>
            <person name="Havlak P."/>
            <person name="Kuo D.-H."/>
            <person name="Larsson T."/>
            <person name="Lv J."/>
            <person name="Arendt D."/>
            <person name="Savage R."/>
            <person name="Osoegawa K."/>
            <person name="de Jong P."/>
            <person name="Lindberg D.R."/>
            <person name="Seaver E.C."/>
            <person name="Weisblat D.A."/>
            <person name="Putnam N.H."/>
            <person name="Grigoriev I.V."/>
            <person name="Rokhsar D.S."/>
        </authorList>
    </citation>
    <scope>NUCLEOTIDE SEQUENCE</scope>
    <source>
        <strain evidence="3">I ESC-2004</strain>
    </source>
</reference>
<evidence type="ECO:0000313" key="1">
    <source>
        <dbReference type="EMBL" id="ELT95093.1"/>
    </source>
</evidence>
<reference evidence="2" key="3">
    <citation type="submission" date="2015-06" db="UniProtKB">
        <authorList>
            <consortium name="EnsemblMetazoa"/>
        </authorList>
    </citation>
    <scope>IDENTIFICATION</scope>
</reference>
<dbReference type="HOGENOM" id="CLU_009958_5_3_1"/>